<proteinExistence type="predicted"/>
<evidence type="ECO:0008006" key="3">
    <source>
        <dbReference type="Google" id="ProtNLM"/>
    </source>
</evidence>
<dbReference type="CDD" id="cd14667">
    <property type="entry name" value="3D_containing_proteins"/>
    <property type="match status" value="1"/>
</dbReference>
<evidence type="ECO:0000313" key="1">
    <source>
        <dbReference type="EMBL" id="OGZ23219.1"/>
    </source>
</evidence>
<name>A0A1G2EBX4_9BACT</name>
<dbReference type="InterPro" id="IPR059180">
    <property type="entry name" value="3D_YorM"/>
</dbReference>
<evidence type="ECO:0000313" key="2">
    <source>
        <dbReference type="Proteomes" id="UP000176406"/>
    </source>
</evidence>
<reference evidence="1 2" key="1">
    <citation type="journal article" date="2016" name="Nat. Commun.">
        <title>Thousands of microbial genomes shed light on interconnected biogeochemical processes in an aquifer system.</title>
        <authorList>
            <person name="Anantharaman K."/>
            <person name="Brown C.T."/>
            <person name="Hug L.A."/>
            <person name="Sharon I."/>
            <person name="Castelle C.J."/>
            <person name="Probst A.J."/>
            <person name="Thomas B.C."/>
            <person name="Singh A."/>
            <person name="Wilkins M.J."/>
            <person name="Karaoz U."/>
            <person name="Brodie E.L."/>
            <person name="Williams K.H."/>
            <person name="Hubbard S.S."/>
            <person name="Banfield J.F."/>
        </authorList>
    </citation>
    <scope>NUCLEOTIDE SEQUENCE [LARGE SCALE GENOMIC DNA]</scope>
</reference>
<comment type="caution">
    <text evidence="1">The sequence shown here is derived from an EMBL/GenBank/DDBJ whole genome shotgun (WGS) entry which is preliminary data.</text>
</comment>
<sequence>MLVMATAYSSTVWQTDDTPFVTAAGTSVRDGIIANNMLPFGTRIRIPDLYGDKIFVVEDRMHKRKGGYQIDIWFPEYWQAKNFGAQTTLIEILGG</sequence>
<dbReference type="AlphaFoldDB" id="A0A1G2EBX4"/>
<organism evidence="1 2">
    <name type="scientific">Candidatus Nealsonbacteria bacterium RIFCSPLOWO2_01_FULL_41_9</name>
    <dbReference type="NCBI Taxonomy" id="1801671"/>
    <lineage>
        <taxon>Bacteria</taxon>
        <taxon>Candidatus Nealsoniibacteriota</taxon>
    </lineage>
</organism>
<gene>
    <name evidence="1" type="ORF">A3A08_02275</name>
</gene>
<accession>A0A1G2EBX4</accession>
<dbReference type="EMBL" id="MHMG01000022">
    <property type="protein sequence ID" value="OGZ23219.1"/>
    <property type="molecule type" value="Genomic_DNA"/>
</dbReference>
<dbReference type="Proteomes" id="UP000176406">
    <property type="component" value="Unassembled WGS sequence"/>
</dbReference>
<protein>
    <recommendedName>
        <fullName evidence="3">3D domain-containing protein</fullName>
    </recommendedName>
</protein>